<evidence type="ECO:0000313" key="1">
    <source>
        <dbReference type="EMBL" id="KAF7720469.1"/>
    </source>
</evidence>
<keyword evidence="2" id="KW-1185">Reference proteome</keyword>
<organism evidence="1 2">
    <name type="scientific">Apophysomyces ossiformis</name>
    <dbReference type="NCBI Taxonomy" id="679940"/>
    <lineage>
        <taxon>Eukaryota</taxon>
        <taxon>Fungi</taxon>
        <taxon>Fungi incertae sedis</taxon>
        <taxon>Mucoromycota</taxon>
        <taxon>Mucoromycotina</taxon>
        <taxon>Mucoromycetes</taxon>
        <taxon>Mucorales</taxon>
        <taxon>Mucorineae</taxon>
        <taxon>Mucoraceae</taxon>
        <taxon>Apophysomyces</taxon>
    </lineage>
</organism>
<reference evidence="1" key="1">
    <citation type="submission" date="2020-01" db="EMBL/GenBank/DDBJ databases">
        <title>Genome Sequencing of Three Apophysomyces-Like Fungal Strains Confirms a Novel Fungal Genus in the Mucoromycota with divergent Burkholderia-like Endosymbiotic Bacteria.</title>
        <authorList>
            <person name="Stajich J.E."/>
            <person name="Macias A.M."/>
            <person name="Carter-House D."/>
            <person name="Lovett B."/>
            <person name="Kasson L.R."/>
            <person name="Berry K."/>
            <person name="Grigoriev I."/>
            <person name="Chang Y."/>
            <person name="Spatafora J."/>
            <person name="Kasson M.T."/>
        </authorList>
    </citation>
    <scope>NUCLEOTIDE SEQUENCE</scope>
    <source>
        <strain evidence="1">NRRL A-21654</strain>
    </source>
</reference>
<gene>
    <name evidence="1" type="ORF">EC973_008393</name>
</gene>
<evidence type="ECO:0000313" key="2">
    <source>
        <dbReference type="Proteomes" id="UP000605846"/>
    </source>
</evidence>
<dbReference type="AlphaFoldDB" id="A0A8H7BIJ6"/>
<comment type="caution">
    <text evidence="1">The sequence shown here is derived from an EMBL/GenBank/DDBJ whole genome shotgun (WGS) entry which is preliminary data.</text>
</comment>
<proteinExistence type="predicted"/>
<name>A0A8H7BIJ6_9FUNG</name>
<dbReference type="EMBL" id="JABAYA010000701">
    <property type="protein sequence ID" value="KAF7720469.1"/>
    <property type="molecule type" value="Genomic_DNA"/>
</dbReference>
<dbReference type="Proteomes" id="UP000605846">
    <property type="component" value="Unassembled WGS sequence"/>
</dbReference>
<accession>A0A8H7BIJ6</accession>
<sequence>RLEAALVEDTIREMQEQSIASEQAAFTDNIAEDAKDLELIGLMQEDIETVRQRLEYLNANDGANI</sequence>
<feature type="non-terminal residue" evidence="1">
    <location>
        <position position="1"/>
    </location>
</feature>
<protein>
    <submittedName>
        <fullName evidence="1">Uncharacterized protein</fullName>
    </submittedName>
</protein>